<evidence type="ECO:0000313" key="1">
    <source>
        <dbReference type="EMBL" id="KAF1995193.1"/>
    </source>
</evidence>
<name>A0A6A5W086_9PLEO</name>
<dbReference type="Proteomes" id="UP000799779">
    <property type="component" value="Unassembled WGS sequence"/>
</dbReference>
<proteinExistence type="predicted"/>
<dbReference type="EMBL" id="ML977644">
    <property type="protein sequence ID" value="KAF1995193.1"/>
    <property type="molecule type" value="Genomic_DNA"/>
</dbReference>
<dbReference type="AlphaFoldDB" id="A0A6A5W086"/>
<dbReference type="OrthoDB" id="5417917at2759"/>
<sequence>MAPSPDLDLTPFRATEITLNSKRAIQLVVQDFRQKPKTVNLIMQKPLPESKNFPVAYEYMDSTLYNLLNIRSPRQTALRIVAGPGVSVHLESWPSQDGVLLDVYRVQDPEIVPKQATTILSNLYTPPQEINPPQVLYEESIPPWQYPLDYFILETKPWGLLVIHPHSTCSLALTYASTTTSLENTEDAKTRFCYQVIHATSQTPFEAILGGGRATFTIVKTPNVKVALRGGPPKFKAMESMFKPSQYFIPFQIFEAPDITSIPPQGARVSARDGWRDVSSSTSLKRELIDQQSYDMLRLYLGFVPVVNEVIDVAEFMLVSATGKDFLGRELSAAEKAVLGLNVIMDILPLSSSAMLKVFKRKTPTVVKLTKAVRKANITAEERLLLQKAKETLHDGGKLAKEEIQVLNEVVKKLPTDTISIDSILNAERTGFSLTELQEGYQKEVLAKYEKDLQAGYEKYVTKKTRKGDPQMSPEEWAKAQTTPPYGDMLEKLLGAHYRNPDAHLVNLEEVFNLADIMRPVGYTDEMVKAHLAQLLKADTEFAKKLNFLIKDLESADEAVAFAARQQMSKGRFNSIKGFIGEAFARPEQLRVLREVSVTEPKALLYTGVTIQRKGANQAVLFTDNVIAVPAKDSLNTRVVFEVKSGKRGGYEATVQIHEWVDGRLEEGDLLIIPEGSKYYNAKGTEMKLDREIRVIYGDKPTAAEAKAGVGEVVGLARAERRIISAKGTSLLGLNSEDQIGAAVKRADLPLSSSQIDYLGGQLVKALGEKSGLKLLK</sequence>
<organism evidence="1 2">
    <name type="scientific">Amniculicola lignicola CBS 123094</name>
    <dbReference type="NCBI Taxonomy" id="1392246"/>
    <lineage>
        <taxon>Eukaryota</taxon>
        <taxon>Fungi</taxon>
        <taxon>Dikarya</taxon>
        <taxon>Ascomycota</taxon>
        <taxon>Pezizomycotina</taxon>
        <taxon>Dothideomycetes</taxon>
        <taxon>Pleosporomycetidae</taxon>
        <taxon>Pleosporales</taxon>
        <taxon>Amniculicolaceae</taxon>
        <taxon>Amniculicola</taxon>
    </lineage>
</organism>
<gene>
    <name evidence="1" type="ORF">P154DRAFT_566882</name>
</gene>
<reference evidence="1" key="1">
    <citation type="journal article" date="2020" name="Stud. Mycol.">
        <title>101 Dothideomycetes genomes: a test case for predicting lifestyles and emergence of pathogens.</title>
        <authorList>
            <person name="Haridas S."/>
            <person name="Albert R."/>
            <person name="Binder M."/>
            <person name="Bloem J."/>
            <person name="Labutti K."/>
            <person name="Salamov A."/>
            <person name="Andreopoulos B."/>
            <person name="Baker S."/>
            <person name="Barry K."/>
            <person name="Bills G."/>
            <person name="Bluhm B."/>
            <person name="Cannon C."/>
            <person name="Castanera R."/>
            <person name="Culley D."/>
            <person name="Daum C."/>
            <person name="Ezra D."/>
            <person name="Gonzalez J."/>
            <person name="Henrissat B."/>
            <person name="Kuo A."/>
            <person name="Liang C."/>
            <person name="Lipzen A."/>
            <person name="Lutzoni F."/>
            <person name="Magnuson J."/>
            <person name="Mondo S."/>
            <person name="Nolan M."/>
            <person name="Ohm R."/>
            <person name="Pangilinan J."/>
            <person name="Park H.-J."/>
            <person name="Ramirez L."/>
            <person name="Alfaro M."/>
            <person name="Sun H."/>
            <person name="Tritt A."/>
            <person name="Yoshinaga Y."/>
            <person name="Zwiers L.-H."/>
            <person name="Turgeon B."/>
            <person name="Goodwin S."/>
            <person name="Spatafora J."/>
            <person name="Crous P."/>
            <person name="Grigoriev I."/>
        </authorList>
    </citation>
    <scope>NUCLEOTIDE SEQUENCE</scope>
    <source>
        <strain evidence="1">CBS 123094</strain>
    </source>
</reference>
<accession>A0A6A5W086</accession>
<keyword evidence="2" id="KW-1185">Reference proteome</keyword>
<evidence type="ECO:0000313" key="2">
    <source>
        <dbReference type="Proteomes" id="UP000799779"/>
    </source>
</evidence>
<protein>
    <submittedName>
        <fullName evidence="1">Uncharacterized protein</fullName>
    </submittedName>
</protein>